<evidence type="ECO:0000313" key="3">
    <source>
        <dbReference type="Proteomes" id="UP000076962"/>
    </source>
</evidence>
<organism evidence="2 3">
    <name type="scientific">Candidatus Thiomargarita nelsonii</name>
    <dbReference type="NCBI Taxonomy" id="1003181"/>
    <lineage>
        <taxon>Bacteria</taxon>
        <taxon>Pseudomonadati</taxon>
        <taxon>Pseudomonadota</taxon>
        <taxon>Gammaproteobacteria</taxon>
        <taxon>Thiotrichales</taxon>
        <taxon>Thiotrichaceae</taxon>
        <taxon>Thiomargarita</taxon>
    </lineage>
</organism>
<accession>A0A176RTG8</accession>
<evidence type="ECO:0000313" key="2">
    <source>
        <dbReference type="EMBL" id="OAD19027.1"/>
    </source>
</evidence>
<feature type="domain" description="DUF2126" evidence="1">
    <location>
        <begin position="3"/>
        <end position="86"/>
    </location>
</feature>
<dbReference type="Pfam" id="PF09899">
    <property type="entry name" value="DUF2126"/>
    <property type="match status" value="1"/>
</dbReference>
<evidence type="ECO:0000259" key="1">
    <source>
        <dbReference type="Pfam" id="PF09899"/>
    </source>
</evidence>
<dbReference type="PATRIC" id="fig|1003181.4.peg.7119"/>
<reference evidence="2 3" key="1">
    <citation type="submission" date="2016-05" db="EMBL/GenBank/DDBJ databases">
        <title>Single-cell genome of chain-forming Candidatus Thiomargarita nelsonii and comparison to other large sulfur-oxidizing bacteria.</title>
        <authorList>
            <person name="Winkel M."/>
            <person name="Salman V."/>
            <person name="Woyke T."/>
            <person name="Schulz-Vogt H."/>
            <person name="Richter M."/>
            <person name="Flood B."/>
            <person name="Bailey J."/>
            <person name="Amann R."/>
            <person name="Mussmann M."/>
        </authorList>
    </citation>
    <scope>NUCLEOTIDE SEQUENCE [LARGE SCALE GENOMIC DNA]</scope>
    <source>
        <strain evidence="2 3">THI036</strain>
    </source>
</reference>
<dbReference type="AlphaFoldDB" id="A0A176RTG8"/>
<feature type="non-terminal residue" evidence="2">
    <location>
        <position position="86"/>
    </location>
</feature>
<gene>
    <name evidence="2" type="ORF">THIOM_005363</name>
</gene>
<keyword evidence="3" id="KW-1185">Reference proteome</keyword>
<comment type="caution">
    <text evidence="2">The sequence shown here is derived from an EMBL/GenBank/DDBJ whole genome shotgun (WGS) entry which is preliminary data.</text>
</comment>
<name>A0A176RTG8_9GAMM</name>
<dbReference type="EMBL" id="LUTY01002979">
    <property type="protein sequence ID" value="OAD19027.1"/>
    <property type="molecule type" value="Genomic_DNA"/>
</dbReference>
<sequence length="86" mass="9564">MKKFLYEEAHSARLGTEKFMLDGRHTGTGGGNHVTLGAATPVDSPLLRRPDLLRSLITYWQHHPSLSYLFSGLFLGPTSQAPRIDE</sequence>
<dbReference type="Proteomes" id="UP000076962">
    <property type="component" value="Unassembled WGS sequence"/>
</dbReference>
<protein>
    <submittedName>
        <fullName evidence="2">Transglutaminase domain-containing protein</fullName>
    </submittedName>
</protein>
<proteinExistence type="predicted"/>
<dbReference type="InterPro" id="IPR018667">
    <property type="entry name" value="DUF2126"/>
</dbReference>